<comment type="caution">
    <text evidence="3">The sequence shown here is derived from an EMBL/GenBank/DDBJ whole genome shotgun (WGS) entry which is preliminary data.</text>
</comment>
<evidence type="ECO:0000313" key="4">
    <source>
        <dbReference type="Proteomes" id="UP000228627"/>
    </source>
</evidence>
<keyword evidence="2" id="KW-1133">Transmembrane helix</keyword>
<feature type="region of interest" description="Disordered" evidence="1">
    <location>
        <begin position="98"/>
        <end position="120"/>
    </location>
</feature>
<evidence type="ECO:0000256" key="2">
    <source>
        <dbReference type="SAM" id="Phobius"/>
    </source>
</evidence>
<feature type="non-terminal residue" evidence="3">
    <location>
        <position position="182"/>
    </location>
</feature>
<evidence type="ECO:0000256" key="1">
    <source>
        <dbReference type="SAM" id="MobiDB-lite"/>
    </source>
</evidence>
<protein>
    <submittedName>
        <fullName evidence="3">Uncharacterized protein</fullName>
    </submittedName>
</protein>
<dbReference type="EMBL" id="PFQG01000152">
    <property type="protein sequence ID" value="PJA21574.1"/>
    <property type="molecule type" value="Genomic_DNA"/>
</dbReference>
<evidence type="ECO:0000313" key="3">
    <source>
        <dbReference type="EMBL" id="PJA21574.1"/>
    </source>
</evidence>
<feature type="transmembrane region" description="Helical" evidence="2">
    <location>
        <begin position="152"/>
        <end position="177"/>
    </location>
</feature>
<keyword evidence="2" id="KW-0812">Transmembrane</keyword>
<reference evidence="4" key="1">
    <citation type="submission" date="2017-09" db="EMBL/GenBank/DDBJ databases">
        <title>Depth-based differentiation of microbial function through sediment-hosted aquifers and enrichment of novel symbionts in the deep terrestrial subsurface.</title>
        <authorList>
            <person name="Probst A.J."/>
            <person name="Ladd B."/>
            <person name="Jarett J.K."/>
            <person name="Geller-Mcgrath D.E."/>
            <person name="Sieber C.M.K."/>
            <person name="Emerson J.B."/>
            <person name="Anantharaman K."/>
            <person name="Thomas B.C."/>
            <person name="Malmstrom R."/>
            <person name="Stieglmeier M."/>
            <person name="Klingl A."/>
            <person name="Woyke T."/>
            <person name="Ryan C.M."/>
            <person name="Banfield J.F."/>
        </authorList>
    </citation>
    <scope>NUCLEOTIDE SEQUENCE [LARGE SCALE GENOMIC DNA]</scope>
</reference>
<feature type="non-terminal residue" evidence="3">
    <location>
        <position position="1"/>
    </location>
</feature>
<gene>
    <name evidence="3" type="ORF">COX59_04000</name>
</gene>
<keyword evidence="2" id="KW-0472">Membrane</keyword>
<dbReference type="Proteomes" id="UP000228627">
    <property type="component" value="Unassembled WGS sequence"/>
</dbReference>
<dbReference type="AlphaFoldDB" id="A0A2M7W698"/>
<proteinExistence type="predicted"/>
<accession>A0A2M7W698</accession>
<sequence>YHHGIKIQDFGYNVPDLAENFTAQIVGFLALPTAYQYCGKDMNNFIAKFWFGHCYNEITPEEVANVAIYIDALKGIYNIIAPGKELIAWPQVGPYVPSDPTPGGGNGTQPGGNPSNPPNQPGFKFTGFFPETCGDGYLKTALGCIPYNRNAFISALLTFIVGIAGAVALVTMLIATLQIMTA</sequence>
<name>A0A2M7W698_9BACT</name>
<organism evidence="3 4">
    <name type="scientific">Candidatus Beckwithbacteria bacterium CG_4_10_14_0_2_um_filter_47_25</name>
    <dbReference type="NCBI Taxonomy" id="1974493"/>
    <lineage>
        <taxon>Bacteria</taxon>
        <taxon>Candidatus Beckwithiibacteriota</taxon>
    </lineage>
</organism>